<accession>A0ABU2K4B1</accession>
<evidence type="ECO:0000256" key="4">
    <source>
        <dbReference type="ARBA" id="ARBA00023239"/>
    </source>
</evidence>
<comment type="similarity">
    <text evidence="2">Belongs to the NAD(P)-dependent epimerase/dehydratase family. GDP-mannose 4,6-dehydratase subfamily.</text>
</comment>
<dbReference type="EMBL" id="JAVREI010000001">
    <property type="protein sequence ID" value="MDT0275013.1"/>
    <property type="molecule type" value="Genomic_DNA"/>
</dbReference>
<reference evidence="8" key="1">
    <citation type="submission" date="2023-07" db="EMBL/GenBank/DDBJ databases">
        <title>30 novel species of actinomycetes from the DSMZ collection.</title>
        <authorList>
            <person name="Nouioui I."/>
        </authorList>
    </citation>
    <scope>NUCLEOTIDE SEQUENCE [LARGE SCALE GENOMIC DNA]</scope>
    <source>
        <strain evidence="8">DSM 46792</strain>
    </source>
</reference>
<gene>
    <name evidence="7" type="ORF">RM425_03800</name>
</gene>
<dbReference type="GO" id="GO:0008446">
    <property type="term" value="F:GDP-mannose 4,6-dehydratase activity"/>
    <property type="evidence" value="ECO:0007669"/>
    <property type="project" value="UniProtKB-EC"/>
</dbReference>
<dbReference type="InterPro" id="IPR016040">
    <property type="entry name" value="NAD(P)-bd_dom"/>
</dbReference>
<name>A0ABU2K4B1_9ACTN</name>
<protein>
    <recommendedName>
        <fullName evidence="3">GDP-mannose 4,6-dehydratase</fullName>
        <ecNumber evidence="3">4.2.1.47</ecNumber>
    </recommendedName>
</protein>
<organism evidence="7 8">
    <name type="scientific">Blastococcus goldschmidtiae</name>
    <dbReference type="NCBI Taxonomy" id="3075546"/>
    <lineage>
        <taxon>Bacteria</taxon>
        <taxon>Bacillati</taxon>
        <taxon>Actinomycetota</taxon>
        <taxon>Actinomycetes</taxon>
        <taxon>Geodermatophilales</taxon>
        <taxon>Geodermatophilaceae</taxon>
        <taxon>Blastococcus</taxon>
    </lineage>
</organism>
<dbReference type="SUPFAM" id="SSF51735">
    <property type="entry name" value="NAD(P)-binding Rossmann-fold domains"/>
    <property type="match status" value="1"/>
</dbReference>
<comment type="caution">
    <text evidence="7">The sequence shown here is derived from an EMBL/GenBank/DDBJ whole genome shotgun (WGS) entry which is preliminary data.</text>
</comment>
<dbReference type="PANTHER" id="PTHR43715:SF1">
    <property type="entry name" value="GDP-MANNOSE 4,6 DEHYDRATASE"/>
    <property type="match status" value="1"/>
</dbReference>
<sequence length="326" mass="34857">MSAVRVLVTGATGQDGSYLVEQLLAEGAEIHALVRPDEQPGAGAHPLPGGVHQHEGDLRDGPALEALVAAVEPTEIYNLGGLSSVALSWQEPALTAQISGLAVGHLLAAAHDLQERSGRPVAFVQASSAEIFAGTSRIPQDETTPLHPLSPYGAAKAYAHHLVGVYRAQGLRACSCVLYNHESPRRPETFVTRKITAGVARIARGRQDELAMGNLDARRDWGWAPDYVQAMVLAARAGQGRDYVIATGVSHSVRDFVEAAFRAAGIDDWERHVTLDPRFVRPSDAPELVGDATRARQLLGWQSAVGFDEVVARMVQHDLALVDAEG</sequence>
<feature type="region of interest" description="Disordered" evidence="5">
    <location>
        <begin position="37"/>
        <end position="56"/>
    </location>
</feature>
<evidence type="ECO:0000256" key="2">
    <source>
        <dbReference type="ARBA" id="ARBA00009263"/>
    </source>
</evidence>
<keyword evidence="4 7" id="KW-0456">Lyase</keyword>
<dbReference type="Gene3D" id="3.40.50.720">
    <property type="entry name" value="NAD(P)-binding Rossmann-like Domain"/>
    <property type="match status" value="1"/>
</dbReference>
<evidence type="ECO:0000256" key="1">
    <source>
        <dbReference type="ARBA" id="ARBA00001937"/>
    </source>
</evidence>
<feature type="domain" description="NAD(P)-binding" evidence="6">
    <location>
        <begin position="7"/>
        <end position="314"/>
    </location>
</feature>
<dbReference type="InterPro" id="IPR006368">
    <property type="entry name" value="GDP_Man_deHydtase"/>
</dbReference>
<dbReference type="EC" id="4.2.1.47" evidence="3"/>
<evidence type="ECO:0000313" key="8">
    <source>
        <dbReference type="Proteomes" id="UP001183222"/>
    </source>
</evidence>
<dbReference type="RefSeq" id="WP_311343826.1">
    <property type="nucleotide sequence ID" value="NZ_JAVREI010000001.1"/>
</dbReference>
<evidence type="ECO:0000256" key="5">
    <source>
        <dbReference type="SAM" id="MobiDB-lite"/>
    </source>
</evidence>
<proteinExistence type="inferred from homology"/>
<keyword evidence="8" id="KW-1185">Reference proteome</keyword>
<dbReference type="Pfam" id="PF16363">
    <property type="entry name" value="GDP_Man_Dehyd"/>
    <property type="match status" value="1"/>
</dbReference>
<dbReference type="PANTHER" id="PTHR43715">
    <property type="entry name" value="GDP-MANNOSE 4,6-DEHYDRATASE"/>
    <property type="match status" value="1"/>
</dbReference>
<dbReference type="Gene3D" id="3.90.25.10">
    <property type="entry name" value="UDP-galactose 4-epimerase, domain 1"/>
    <property type="match status" value="1"/>
</dbReference>
<comment type="cofactor">
    <cofactor evidence="1">
        <name>NADP(+)</name>
        <dbReference type="ChEBI" id="CHEBI:58349"/>
    </cofactor>
</comment>
<dbReference type="Proteomes" id="UP001183222">
    <property type="component" value="Unassembled WGS sequence"/>
</dbReference>
<evidence type="ECO:0000313" key="7">
    <source>
        <dbReference type="EMBL" id="MDT0275013.1"/>
    </source>
</evidence>
<dbReference type="CDD" id="cd05260">
    <property type="entry name" value="GDP_MD_SDR_e"/>
    <property type="match status" value="1"/>
</dbReference>
<evidence type="ECO:0000259" key="6">
    <source>
        <dbReference type="Pfam" id="PF16363"/>
    </source>
</evidence>
<evidence type="ECO:0000256" key="3">
    <source>
        <dbReference type="ARBA" id="ARBA00011989"/>
    </source>
</evidence>
<dbReference type="InterPro" id="IPR036291">
    <property type="entry name" value="NAD(P)-bd_dom_sf"/>
</dbReference>